<dbReference type="GO" id="GO:0003714">
    <property type="term" value="F:transcription corepressor activity"/>
    <property type="evidence" value="ECO:0007669"/>
    <property type="project" value="InterPro"/>
</dbReference>
<dbReference type="InterPro" id="IPR015943">
    <property type="entry name" value="WD40/YVTN_repeat-like_dom_sf"/>
</dbReference>
<evidence type="ECO:0000313" key="6">
    <source>
        <dbReference type="Proteomes" id="UP000317650"/>
    </source>
</evidence>
<dbReference type="PROSITE" id="PS00678">
    <property type="entry name" value="WD_REPEATS_1"/>
    <property type="match status" value="1"/>
</dbReference>
<keyword evidence="1 3" id="KW-0853">WD repeat</keyword>
<keyword evidence="6" id="KW-1185">Reference proteome</keyword>
<dbReference type="SMART" id="SM00320">
    <property type="entry name" value="WD40"/>
    <property type="match status" value="6"/>
</dbReference>
<feature type="repeat" description="WD" evidence="3">
    <location>
        <begin position="440"/>
        <end position="481"/>
    </location>
</feature>
<feature type="repeat" description="WD" evidence="3">
    <location>
        <begin position="525"/>
        <end position="558"/>
    </location>
</feature>
<dbReference type="SUPFAM" id="SSF50978">
    <property type="entry name" value="WD40 repeat-like"/>
    <property type="match status" value="1"/>
</dbReference>
<dbReference type="AlphaFoldDB" id="A0A4S8JUF7"/>
<organism evidence="5 6">
    <name type="scientific">Musa balbisiana</name>
    <name type="common">Banana</name>
    <dbReference type="NCBI Taxonomy" id="52838"/>
    <lineage>
        <taxon>Eukaryota</taxon>
        <taxon>Viridiplantae</taxon>
        <taxon>Streptophyta</taxon>
        <taxon>Embryophyta</taxon>
        <taxon>Tracheophyta</taxon>
        <taxon>Spermatophyta</taxon>
        <taxon>Magnoliopsida</taxon>
        <taxon>Liliopsida</taxon>
        <taxon>Zingiberales</taxon>
        <taxon>Musaceae</taxon>
        <taxon>Musa</taxon>
    </lineage>
</organism>
<dbReference type="PROSITE" id="PS50896">
    <property type="entry name" value="LISH"/>
    <property type="match status" value="1"/>
</dbReference>
<feature type="region of interest" description="Disordered" evidence="4">
    <location>
        <begin position="242"/>
        <end position="353"/>
    </location>
</feature>
<dbReference type="PROSITE" id="PS50294">
    <property type="entry name" value="WD_REPEATS_REGION"/>
    <property type="match status" value="2"/>
</dbReference>
<feature type="compositionally biased region" description="Low complexity" evidence="4">
    <location>
        <begin position="288"/>
        <end position="297"/>
    </location>
</feature>
<dbReference type="CDD" id="cd00200">
    <property type="entry name" value="WD40"/>
    <property type="match status" value="1"/>
</dbReference>
<dbReference type="Proteomes" id="UP000317650">
    <property type="component" value="Chromosome 5"/>
</dbReference>
<feature type="compositionally biased region" description="Polar residues" evidence="4">
    <location>
        <begin position="330"/>
        <end position="345"/>
    </location>
</feature>
<gene>
    <name evidence="5" type="ORF">C4D60_Mb05t07760</name>
</gene>
<name>A0A4S8JUF7_MUSBA</name>
<feature type="repeat" description="WD" evidence="3">
    <location>
        <begin position="482"/>
        <end position="514"/>
    </location>
</feature>
<dbReference type="Gene3D" id="2.130.10.10">
    <property type="entry name" value="YVTN repeat-like/Quinoprotein amine dehydrogenase"/>
    <property type="match status" value="2"/>
</dbReference>
<dbReference type="EMBL" id="PYDT01000003">
    <property type="protein sequence ID" value="THU65828.1"/>
    <property type="molecule type" value="Genomic_DNA"/>
</dbReference>
<dbReference type="InterPro" id="IPR036322">
    <property type="entry name" value="WD40_repeat_dom_sf"/>
</dbReference>
<reference evidence="5 6" key="1">
    <citation type="journal article" date="2019" name="Nat. Plants">
        <title>Genome sequencing of Musa balbisiana reveals subgenome evolution and function divergence in polyploid bananas.</title>
        <authorList>
            <person name="Yao X."/>
        </authorList>
    </citation>
    <scope>NUCLEOTIDE SEQUENCE [LARGE SCALE GENOMIC DNA]</scope>
    <source>
        <strain evidence="6">cv. DH-PKW</strain>
        <tissue evidence="5">Leaves</tissue>
    </source>
</reference>
<keyword evidence="2" id="KW-0677">Repeat</keyword>
<dbReference type="SMART" id="SM00667">
    <property type="entry name" value="LisH"/>
    <property type="match status" value="1"/>
</dbReference>
<evidence type="ECO:0000256" key="4">
    <source>
        <dbReference type="SAM" id="MobiDB-lite"/>
    </source>
</evidence>
<evidence type="ECO:0000256" key="2">
    <source>
        <dbReference type="ARBA" id="ARBA00022737"/>
    </source>
</evidence>
<sequence length="684" mass="75356">MAQSNWEADKMLDVYIHDYLLKRNLQATAKAFKEEGKVSTDPVAIDAPGGFLFEWWSVFWDIFIARTNERHSQVAAAYIETQRTKAKEEHQRQLHMQQLQVMQQQHAQMHRRGANHPAIGGTINATNTNGVLGPPTASLLAAKMYEERMKQPQSVDTEISPQFLDANRVALLKSATSHPGQGIMQAKSGLSGAGMNQGVNGLPLKGWPLRGIDQVRQNFGLQVNKPFVPNQSQFQLLSPDHQQQILAQAQAQSNTDSSNYGMDPRRLRPLPRSELGGKDGQLNVNDASIGSPSQSSSPKVRQDQAFMKNTRKRKPTSSGTANSTGTGNTVVRSANSPPSTPSIHTTGDGVSMASNLQNASTMSKSLMMYGTDRAGGLVSSSNQMDDLEHFGDVGSLDDNVESFLSNDDGDGTDIFAALKSTAEHNVESLNGFMFNEFGCIRTNNSKVVACHFSSDGKMLASAGHDKMVVIWNMDTLQTVSSSQEHSHIITDVCFRPNSSQLATSSFDKTVRIWNAAESIHCLNTFTGHGSHVTSLDFHPKEMDIFCSCDDNGEIRYWNANQYLCTRVSKGATVQVRFQPRSGQFLAAAAENVISIFDVETHTTTRTLQGHKKEVHSICWDANGNTLASVSQDLVKIWSLHTWDCIHELNSNGNPFHSCIFHPRFPQILIIGGYQEKDFIRVQDG</sequence>
<proteinExistence type="predicted"/>
<evidence type="ECO:0000313" key="5">
    <source>
        <dbReference type="EMBL" id="THU65828.1"/>
    </source>
</evidence>
<protein>
    <recommendedName>
        <fullName evidence="7">LisH domain-containing protein</fullName>
    </recommendedName>
</protein>
<dbReference type="InterPro" id="IPR019775">
    <property type="entry name" value="WD40_repeat_CS"/>
</dbReference>
<evidence type="ECO:0008006" key="7">
    <source>
        <dbReference type="Google" id="ProtNLM"/>
    </source>
</evidence>
<dbReference type="PANTHER" id="PTHR44376">
    <property type="entry name" value="TRANSCRIPTIONAL REGULATOR OF FILAMENTOUS GROWTH FLO8"/>
    <property type="match status" value="1"/>
</dbReference>
<dbReference type="Pfam" id="PF00400">
    <property type="entry name" value="WD40"/>
    <property type="match status" value="4"/>
</dbReference>
<dbReference type="InterPro" id="IPR044716">
    <property type="entry name" value="LEUNIG-like"/>
</dbReference>
<feature type="compositionally biased region" description="Low complexity" evidence="4">
    <location>
        <begin position="242"/>
        <end position="252"/>
    </location>
</feature>
<dbReference type="InterPro" id="IPR006594">
    <property type="entry name" value="LisH"/>
</dbReference>
<comment type="caution">
    <text evidence="5">The sequence shown here is derived from an EMBL/GenBank/DDBJ whole genome shotgun (WGS) entry which is preliminary data.</text>
</comment>
<evidence type="ECO:0000256" key="3">
    <source>
        <dbReference type="PROSITE-ProRule" id="PRU00221"/>
    </source>
</evidence>
<dbReference type="STRING" id="52838.A0A4S8JUF7"/>
<dbReference type="InterPro" id="IPR001680">
    <property type="entry name" value="WD40_rpt"/>
</dbReference>
<dbReference type="PANTHER" id="PTHR44376:SF9">
    <property type="entry name" value="TRANSCRIPTIONAL COREPRESSOR LEUNIG_HOMOLOG"/>
    <property type="match status" value="1"/>
</dbReference>
<evidence type="ECO:0000256" key="1">
    <source>
        <dbReference type="ARBA" id="ARBA00022574"/>
    </source>
</evidence>
<dbReference type="PROSITE" id="PS50082">
    <property type="entry name" value="WD_REPEATS_2"/>
    <property type="match status" value="3"/>
</dbReference>
<dbReference type="Pfam" id="PF08513">
    <property type="entry name" value="LisH"/>
    <property type="match status" value="1"/>
</dbReference>
<feature type="compositionally biased region" description="Low complexity" evidence="4">
    <location>
        <begin position="316"/>
        <end position="329"/>
    </location>
</feature>
<accession>A0A4S8JUF7</accession>